<accession>A0ABQ7M5P8</accession>
<evidence type="ECO:0000313" key="3">
    <source>
        <dbReference type="Proteomes" id="UP000823674"/>
    </source>
</evidence>
<dbReference type="Proteomes" id="UP000823674">
    <property type="component" value="Chromosome A06"/>
</dbReference>
<feature type="region of interest" description="Disordered" evidence="1">
    <location>
        <begin position="1"/>
        <end position="82"/>
    </location>
</feature>
<name>A0ABQ7M5P8_BRACM</name>
<keyword evidence="3" id="KW-1185">Reference proteome</keyword>
<evidence type="ECO:0000256" key="1">
    <source>
        <dbReference type="SAM" id="MobiDB-lite"/>
    </source>
</evidence>
<reference evidence="2 3" key="1">
    <citation type="submission" date="2021-03" db="EMBL/GenBank/DDBJ databases">
        <authorList>
            <person name="King G.J."/>
            <person name="Bancroft I."/>
            <person name="Baten A."/>
            <person name="Bloomfield J."/>
            <person name="Borpatragohain P."/>
            <person name="He Z."/>
            <person name="Irish N."/>
            <person name="Irwin J."/>
            <person name="Liu K."/>
            <person name="Mauleon R.P."/>
            <person name="Moore J."/>
            <person name="Morris R."/>
            <person name="Ostergaard L."/>
            <person name="Wang B."/>
            <person name="Wells R."/>
        </authorList>
    </citation>
    <scope>NUCLEOTIDE SEQUENCE [LARGE SCALE GENOMIC DNA]</scope>
    <source>
        <strain evidence="2">R-o-18</strain>
        <tissue evidence="2">Leaf</tissue>
    </source>
</reference>
<dbReference type="EMBL" id="JADBGQ010000006">
    <property type="protein sequence ID" value="KAG5394128.1"/>
    <property type="molecule type" value="Genomic_DNA"/>
</dbReference>
<comment type="caution">
    <text evidence="2">The sequence shown here is derived from an EMBL/GenBank/DDBJ whole genome shotgun (WGS) entry which is preliminary data.</text>
</comment>
<organism evidence="2 3">
    <name type="scientific">Brassica rapa subsp. trilocularis</name>
    <dbReference type="NCBI Taxonomy" id="1813537"/>
    <lineage>
        <taxon>Eukaryota</taxon>
        <taxon>Viridiplantae</taxon>
        <taxon>Streptophyta</taxon>
        <taxon>Embryophyta</taxon>
        <taxon>Tracheophyta</taxon>
        <taxon>Spermatophyta</taxon>
        <taxon>Magnoliopsida</taxon>
        <taxon>eudicotyledons</taxon>
        <taxon>Gunneridae</taxon>
        <taxon>Pentapetalae</taxon>
        <taxon>rosids</taxon>
        <taxon>malvids</taxon>
        <taxon>Brassicales</taxon>
        <taxon>Brassicaceae</taxon>
        <taxon>Brassiceae</taxon>
        <taxon>Brassica</taxon>
    </lineage>
</organism>
<feature type="compositionally biased region" description="Basic and acidic residues" evidence="1">
    <location>
        <begin position="24"/>
        <end position="34"/>
    </location>
</feature>
<evidence type="ECO:0000313" key="2">
    <source>
        <dbReference type="EMBL" id="KAG5394128.1"/>
    </source>
</evidence>
<proteinExistence type="predicted"/>
<gene>
    <name evidence="2" type="primary">A06g507710.1_BraROA</name>
    <name evidence="2" type="ORF">IGI04_024091</name>
</gene>
<sequence length="493" mass="55665">MGAGPTTLEWARLRGRSKTGAAKGRSDGQKKENRFQIMMEGHFGSKMRNANKDMGSSYGKKVHGSSWSKKHDGVSPCSKNVDANKDEEGMKFVEQPNVHIGRHPRNDAAQDGLWAPKEVRIDREGLGPFRMEDSVPTRKRGRPRKIPSIDADRLRSVTGVCRCGTLMHANQGTHSVREYTEEFLETTKRCKPKSAEGWCQGIKAELREEIQGKLLDSRSGSGGRKGTYRWVVAISSFKEEMEVEEDLRKRSIMDERTSGECTEPCKCEILVQIVHRPRLVQEYTKEFLDMTEKCKSKPAERMTGKAMAAKAWLLNMLFMSQALNRKRIHRKVKIRRIIWNRQLEVSESLVMIRGRNALLHFCSKPEDWNSGRIPINRGRIGSLAFPYKYKPPPPLSLIRNSRAKLCRKIPETGSPSRRRSLSLSLSLPALPLLLFSLLTASLLSLSLSSPCAAANGGGGRVCDTENGWRLKRKVRKSLRVQEKGNDKEKGKVK</sequence>
<evidence type="ECO:0008006" key="4">
    <source>
        <dbReference type="Google" id="ProtNLM"/>
    </source>
</evidence>
<protein>
    <recommendedName>
        <fullName evidence="4">Retrotransposon gag domain-containing protein</fullName>
    </recommendedName>
</protein>